<dbReference type="PROSITE" id="PS51257">
    <property type="entry name" value="PROKAR_LIPOPROTEIN"/>
    <property type="match status" value="1"/>
</dbReference>
<dbReference type="Pfam" id="PF13810">
    <property type="entry name" value="DUF4185"/>
    <property type="match status" value="1"/>
</dbReference>
<accession>D1W3K1</accession>
<dbReference type="EMBL" id="ADEG01000030">
    <property type="protein sequence ID" value="EFA92879.1"/>
    <property type="molecule type" value="Genomic_DNA"/>
</dbReference>
<keyword evidence="3" id="KW-1185">Reference proteome</keyword>
<dbReference type="eggNOG" id="COG4409">
    <property type="taxonomic scope" value="Bacteria"/>
</dbReference>
<dbReference type="AlphaFoldDB" id="D1W3K1"/>
<evidence type="ECO:0000313" key="2">
    <source>
        <dbReference type="EMBL" id="EFA92879.1"/>
    </source>
</evidence>
<reference evidence="2 3" key="1">
    <citation type="submission" date="2009-12" db="EMBL/GenBank/DDBJ databases">
        <title>Genome Sequence of Prevotella buccalis ATCC 35310.</title>
        <authorList>
            <person name="Durkin A.S."/>
            <person name="Madupu R."/>
            <person name="Torralba M."/>
            <person name="Methe B."/>
            <person name="Sutton G."/>
            <person name="Strausberg R.L."/>
            <person name="Nelson K.E."/>
        </authorList>
    </citation>
    <scope>NUCLEOTIDE SEQUENCE [LARGE SCALE GENOMIC DNA]</scope>
    <source>
        <strain evidence="2 3">ATCC 35310</strain>
    </source>
</reference>
<feature type="domain" description="DUF4185" evidence="1">
    <location>
        <begin position="151"/>
        <end position="458"/>
    </location>
</feature>
<proteinExistence type="predicted"/>
<dbReference type="Proteomes" id="UP000005283">
    <property type="component" value="Unassembled WGS sequence"/>
</dbReference>
<sequence length="466" mass="52044">MKKFIHLTFGIALFLVSCGNSEFDTLKWSEVKVSTVEPTLIPSIETKEVTATIQIEPIDAINYLEISKVGAEAYTDRIEGHKLTSPFQYTYQLTENDPEQFALAVVAYSKDGSRTHPLFLKIDNRKGMFINSVTRIARVTGTPMPGETFPSPNKTSSRWNVGGTDLGIIWEMSPGKYGLFFGDTFGADFKPNPTAPGPNGTSWRSNVLAFSEDTQLDDGLIISSMAADRNGRAREIVYGGKDGSGFGDWTSIPTAAIRANGTDYVHYMNIKNWAGWITNYSSLYKSNDNGQTWRRCNSVRFSGNSNFGQAAYFKKDGYVYMVGTQTGRNHAAYLARFKETDIETQAAYEYWNGKTKQWVRGDEGSATVLIPGTVGEASLIYNESFKKWIIAYFNEALYNITLRSADNITGPWTEPIELASGRDYAQLYGSFFHPLSSKGRNLYFTMSMWLPYNTFLMKVELGGMGN</sequence>
<name>D1W3K1_9BACT</name>
<dbReference type="InterPro" id="IPR025442">
    <property type="entry name" value="DUF4185"/>
</dbReference>
<evidence type="ECO:0000313" key="3">
    <source>
        <dbReference type="Proteomes" id="UP000005283"/>
    </source>
</evidence>
<organism evidence="2 3">
    <name type="scientific">Hoylesella buccalis ATCC 35310</name>
    <dbReference type="NCBI Taxonomy" id="679190"/>
    <lineage>
        <taxon>Bacteria</taxon>
        <taxon>Pseudomonadati</taxon>
        <taxon>Bacteroidota</taxon>
        <taxon>Bacteroidia</taxon>
        <taxon>Bacteroidales</taxon>
        <taxon>Prevotellaceae</taxon>
        <taxon>Hoylesella</taxon>
    </lineage>
</organism>
<dbReference type="RefSeq" id="WP_004348044.1">
    <property type="nucleotide sequence ID" value="NZ_ADEG01000030.1"/>
</dbReference>
<dbReference type="Gene3D" id="2.115.10.20">
    <property type="entry name" value="Glycosyl hydrolase domain, family 43"/>
    <property type="match status" value="1"/>
</dbReference>
<evidence type="ECO:0000259" key="1">
    <source>
        <dbReference type="Pfam" id="PF13810"/>
    </source>
</evidence>
<dbReference type="STRING" id="679190.HMPREF0650_2070"/>
<protein>
    <submittedName>
        <fullName evidence="2">Carbohydrate-binding protein</fullName>
    </submittedName>
</protein>
<dbReference type="InterPro" id="IPR023296">
    <property type="entry name" value="Glyco_hydro_beta-prop_sf"/>
</dbReference>
<gene>
    <name evidence="2" type="ORF">HMPREF0650_2070</name>
</gene>
<comment type="caution">
    <text evidence="2">The sequence shown here is derived from an EMBL/GenBank/DDBJ whole genome shotgun (WGS) entry which is preliminary data.</text>
</comment>